<dbReference type="OrthoDB" id="426293at2759"/>
<dbReference type="PANTHER" id="PTHR10464">
    <property type="entry name" value="UREA TRANSPORTER"/>
    <property type="match status" value="1"/>
</dbReference>
<dbReference type="Proteomes" id="UP000198406">
    <property type="component" value="Unassembled WGS sequence"/>
</dbReference>
<dbReference type="Gene3D" id="1.10.3430.10">
    <property type="entry name" value="Ammonium transporter AmtB like domains"/>
    <property type="match status" value="1"/>
</dbReference>
<evidence type="ECO:0000256" key="10">
    <source>
        <dbReference type="SAM" id="Phobius"/>
    </source>
</evidence>
<feature type="transmembrane region" description="Helical" evidence="10">
    <location>
        <begin position="222"/>
        <end position="243"/>
    </location>
</feature>
<feature type="transmembrane region" description="Helical" evidence="10">
    <location>
        <begin position="263"/>
        <end position="284"/>
    </location>
</feature>
<evidence type="ECO:0000256" key="6">
    <source>
        <dbReference type="ARBA" id="ARBA00023136"/>
    </source>
</evidence>
<organism evidence="11 12">
    <name type="scientific">Fistulifera solaris</name>
    <name type="common">Oleaginous diatom</name>
    <dbReference type="NCBI Taxonomy" id="1519565"/>
    <lineage>
        <taxon>Eukaryota</taxon>
        <taxon>Sar</taxon>
        <taxon>Stramenopiles</taxon>
        <taxon>Ochrophyta</taxon>
        <taxon>Bacillariophyta</taxon>
        <taxon>Bacillariophyceae</taxon>
        <taxon>Bacillariophycidae</taxon>
        <taxon>Naviculales</taxon>
        <taxon>Naviculaceae</taxon>
        <taxon>Fistulifera</taxon>
    </lineage>
</organism>
<evidence type="ECO:0000256" key="9">
    <source>
        <dbReference type="SAM" id="MobiDB-lite"/>
    </source>
</evidence>
<evidence type="ECO:0000313" key="11">
    <source>
        <dbReference type="EMBL" id="GAX19318.1"/>
    </source>
</evidence>
<dbReference type="EMBL" id="BDSP01000136">
    <property type="protein sequence ID" value="GAX19318.1"/>
    <property type="molecule type" value="Genomic_DNA"/>
</dbReference>
<dbReference type="InterPro" id="IPR004937">
    <property type="entry name" value="Urea_transporter"/>
</dbReference>
<comment type="similarity">
    <text evidence="2">Belongs to the urea transporter family.</text>
</comment>
<evidence type="ECO:0000256" key="3">
    <source>
        <dbReference type="ARBA" id="ARBA00022475"/>
    </source>
</evidence>
<feature type="site" description="Important for channel permeability" evidence="8">
    <location>
        <position position="321"/>
    </location>
</feature>
<reference evidence="11 12" key="1">
    <citation type="journal article" date="2015" name="Plant Cell">
        <title>Oil accumulation by the oleaginous diatom Fistulifera solaris as revealed by the genome and transcriptome.</title>
        <authorList>
            <person name="Tanaka T."/>
            <person name="Maeda Y."/>
            <person name="Veluchamy A."/>
            <person name="Tanaka M."/>
            <person name="Abida H."/>
            <person name="Marechal E."/>
            <person name="Bowler C."/>
            <person name="Muto M."/>
            <person name="Sunaga Y."/>
            <person name="Tanaka M."/>
            <person name="Yoshino T."/>
            <person name="Taniguchi T."/>
            <person name="Fukuda Y."/>
            <person name="Nemoto M."/>
            <person name="Matsumoto M."/>
            <person name="Wong P.S."/>
            <person name="Aburatani S."/>
            <person name="Fujibuchi W."/>
        </authorList>
    </citation>
    <scope>NUCLEOTIDE SEQUENCE [LARGE SCALE GENOMIC DNA]</scope>
    <source>
        <strain evidence="11 12">JPCC DA0580</strain>
    </source>
</reference>
<keyword evidence="3" id="KW-1003">Cell membrane</keyword>
<feature type="region of interest" description="Disordered" evidence="9">
    <location>
        <begin position="23"/>
        <end position="42"/>
    </location>
</feature>
<dbReference type="AlphaFoldDB" id="A0A1Z5JZQ7"/>
<accession>A0A1Z5JZQ7</accession>
<evidence type="ECO:0000256" key="1">
    <source>
        <dbReference type="ARBA" id="ARBA00004651"/>
    </source>
</evidence>
<sequence>MLRQALRIRGSWRSSFVPRHVRSFGSTSPAPKDHDDDKGNNRWTNQQEFLTKDLMNKSLLGVGQVIFLNNPQSGMILLGALAYGNPFLASMATFGSIVSTSTAHFAGLDRDKLQAGLYGYNGCLVGCASAVFVDQAFLATTVGALLCPFVGVALDKGVRTTPQWTLAFNCVTLSMLLRTKPLQVAGSDGDTSVVETVSVSVMNLLSGPLKGISQIFVVESSLSGLAILGGIALYSPLLAAHAIMGSTVGTLTGAVLSAPSPELAMGLWGFNSALTSMAIGVFFVPSRESTVLSVGGAVATAVLFGAMKTVMGDALGAPALTLPFCATATGCYWLSGNVPGLMLAKDPHSPEKNKL</sequence>
<evidence type="ECO:0000256" key="7">
    <source>
        <dbReference type="ARBA" id="ARBA00033993"/>
    </source>
</evidence>
<dbReference type="PANTHER" id="PTHR10464:SF4">
    <property type="entry name" value="UREA TRANSPORTER"/>
    <property type="match status" value="1"/>
</dbReference>
<name>A0A1Z5JZQ7_FISSO</name>
<dbReference type="InParanoid" id="A0A1Z5JZQ7"/>
<feature type="transmembrane region" description="Helical" evidence="10">
    <location>
        <begin position="317"/>
        <end position="335"/>
    </location>
</feature>
<dbReference type="PIRSF" id="PIRSF016502">
    <property type="entry name" value="Urea_transporter"/>
    <property type="match status" value="1"/>
</dbReference>
<comment type="caution">
    <text evidence="11">The sequence shown here is derived from an EMBL/GenBank/DDBJ whole genome shotgun (WGS) entry which is preliminary data.</text>
</comment>
<feature type="compositionally biased region" description="Basic and acidic residues" evidence="9">
    <location>
        <begin position="31"/>
        <end position="40"/>
    </location>
</feature>
<evidence type="ECO:0000313" key="12">
    <source>
        <dbReference type="Proteomes" id="UP000198406"/>
    </source>
</evidence>
<keyword evidence="5 10" id="KW-1133">Transmembrane helix</keyword>
<keyword evidence="12" id="KW-1185">Reference proteome</keyword>
<dbReference type="InterPro" id="IPR029020">
    <property type="entry name" value="Ammonium/urea_transptr"/>
</dbReference>
<dbReference type="GO" id="GO:0005886">
    <property type="term" value="C:plasma membrane"/>
    <property type="evidence" value="ECO:0007669"/>
    <property type="project" value="UniProtKB-SubCell"/>
</dbReference>
<dbReference type="GO" id="GO:0015204">
    <property type="term" value="F:urea transmembrane transporter activity"/>
    <property type="evidence" value="ECO:0007669"/>
    <property type="project" value="InterPro"/>
</dbReference>
<evidence type="ECO:0000256" key="5">
    <source>
        <dbReference type="ARBA" id="ARBA00022989"/>
    </source>
</evidence>
<evidence type="ECO:0000256" key="8">
    <source>
        <dbReference type="PIRSR" id="PIRSR016502-1"/>
    </source>
</evidence>
<dbReference type="Pfam" id="PF03253">
    <property type="entry name" value="UT"/>
    <property type="match status" value="1"/>
</dbReference>
<proteinExistence type="inferred from homology"/>
<protein>
    <submittedName>
        <fullName evidence="11">Solute carrier family 14</fullName>
    </submittedName>
</protein>
<comment type="catalytic activity">
    <reaction evidence="7">
        <text>urea(in) = urea(out)</text>
        <dbReference type="Rhea" id="RHEA:32799"/>
        <dbReference type="ChEBI" id="CHEBI:16199"/>
    </reaction>
</comment>
<gene>
    <name evidence="11" type="ORF">FisN_4Lh102</name>
</gene>
<keyword evidence="4 10" id="KW-0812">Transmembrane</keyword>
<comment type="subcellular location">
    <subcellularLocation>
        <location evidence="1">Cell membrane</location>
        <topology evidence="1">Multi-pass membrane protein</topology>
    </subcellularLocation>
</comment>
<evidence type="ECO:0000256" key="2">
    <source>
        <dbReference type="ARBA" id="ARBA00005914"/>
    </source>
</evidence>
<keyword evidence="6 10" id="KW-0472">Membrane</keyword>
<feature type="transmembrane region" description="Helical" evidence="10">
    <location>
        <begin position="291"/>
        <end position="311"/>
    </location>
</feature>
<evidence type="ECO:0000256" key="4">
    <source>
        <dbReference type="ARBA" id="ARBA00022692"/>
    </source>
</evidence>